<dbReference type="EMBL" id="CM017713">
    <property type="protein sequence ID" value="TYG35908.1"/>
    <property type="molecule type" value="Genomic_DNA"/>
</dbReference>
<accession>A0A5D1ZW84</accession>
<dbReference type="Pfam" id="PF08571">
    <property type="entry name" value="Yos1"/>
    <property type="match status" value="1"/>
</dbReference>
<proteinExistence type="predicted"/>
<keyword evidence="1" id="KW-0472">Membrane</keyword>
<feature type="transmembrane region" description="Helical" evidence="1">
    <location>
        <begin position="100"/>
        <end position="118"/>
    </location>
</feature>
<organism evidence="3 4">
    <name type="scientific">Gossypium darwinii</name>
    <name type="common">Darwin's cotton</name>
    <name type="synonym">Gossypium barbadense var. darwinii</name>
    <dbReference type="NCBI Taxonomy" id="34276"/>
    <lineage>
        <taxon>Eukaryota</taxon>
        <taxon>Viridiplantae</taxon>
        <taxon>Streptophyta</taxon>
        <taxon>Embryophyta</taxon>
        <taxon>Tracheophyta</taxon>
        <taxon>Spermatophyta</taxon>
        <taxon>Magnoliopsida</taxon>
        <taxon>eudicotyledons</taxon>
        <taxon>Gunneridae</taxon>
        <taxon>Pentapetalae</taxon>
        <taxon>rosids</taxon>
        <taxon>malvids</taxon>
        <taxon>Malvales</taxon>
        <taxon>Malvaceae</taxon>
        <taxon>Malvoideae</taxon>
        <taxon>Gossypium</taxon>
    </lineage>
</organism>
<keyword evidence="1" id="KW-0812">Transmembrane</keyword>
<name>A0A5D1ZW84_GOSDA</name>
<dbReference type="InterPro" id="IPR013880">
    <property type="entry name" value="Yos1"/>
</dbReference>
<feature type="signal peptide" evidence="2">
    <location>
        <begin position="1"/>
        <end position="19"/>
    </location>
</feature>
<dbReference type="AlphaFoldDB" id="A0A5D1ZW84"/>
<evidence type="ECO:0000256" key="1">
    <source>
        <dbReference type="SAM" id="Phobius"/>
    </source>
</evidence>
<dbReference type="PANTHER" id="PTHR15858:SF6">
    <property type="entry name" value="YOS1-LIKE PROTEIN"/>
    <property type="match status" value="1"/>
</dbReference>
<dbReference type="PANTHER" id="PTHR15858">
    <property type="entry name" value="IMMEDIATE EARLY RESPONSE 3-INTERACTING PROTEIN 1"/>
    <property type="match status" value="1"/>
</dbReference>
<gene>
    <name evidence="3" type="ORF">ES288_D13G021500v1</name>
</gene>
<keyword evidence="2" id="KW-0732">Signal</keyword>
<evidence type="ECO:0000313" key="4">
    <source>
        <dbReference type="Proteomes" id="UP000323506"/>
    </source>
</evidence>
<keyword evidence="4" id="KW-1185">Reference proteome</keyword>
<feature type="chain" id="PRO_5022880145" evidence="2">
    <location>
        <begin position="20"/>
        <end position="119"/>
    </location>
</feature>
<sequence length="119" mass="14199">MQKMGLWTILEGFLLLANAMAILNEDRFLAPREFMKLNLENRNLQEVVKDGSVQFKKSADKFLKSNFRFRDGIILNREMHGLSICIIWDSFCTVILKYTVLLWLKFAIIWHHFMYLFFC</sequence>
<keyword evidence="1" id="KW-1133">Transmembrane helix</keyword>
<protein>
    <submittedName>
        <fullName evidence="3">Uncharacterized protein</fullName>
    </submittedName>
</protein>
<dbReference type="GO" id="GO:0006888">
    <property type="term" value="P:endoplasmic reticulum to Golgi vesicle-mediated transport"/>
    <property type="evidence" value="ECO:0007669"/>
    <property type="project" value="TreeGrafter"/>
</dbReference>
<dbReference type="Proteomes" id="UP000323506">
    <property type="component" value="Chromosome D13"/>
</dbReference>
<dbReference type="GO" id="GO:0005789">
    <property type="term" value="C:endoplasmic reticulum membrane"/>
    <property type="evidence" value="ECO:0007669"/>
    <property type="project" value="TreeGrafter"/>
</dbReference>
<evidence type="ECO:0000313" key="3">
    <source>
        <dbReference type="EMBL" id="TYG35908.1"/>
    </source>
</evidence>
<reference evidence="3 4" key="1">
    <citation type="submission" date="2019-06" db="EMBL/GenBank/DDBJ databases">
        <title>WGS assembly of Gossypium darwinii.</title>
        <authorList>
            <person name="Chen Z.J."/>
            <person name="Sreedasyam A."/>
            <person name="Ando A."/>
            <person name="Song Q."/>
            <person name="De L."/>
            <person name="Hulse-Kemp A."/>
            <person name="Ding M."/>
            <person name="Ye W."/>
            <person name="Kirkbride R."/>
            <person name="Jenkins J."/>
            <person name="Plott C."/>
            <person name="Lovell J."/>
            <person name="Lin Y.-M."/>
            <person name="Vaughn R."/>
            <person name="Liu B."/>
            <person name="Li W."/>
            <person name="Simpson S."/>
            <person name="Scheffler B."/>
            <person name="Saski C."/>
            <person name="Grover C."/>
            <person name="Hu G."/>
            <person name="Conover J."/>
            <person name="Carlson J."/>
            <person name="Shu S."/>
            <person name="Boston L."/>
            <person name="Williams M."/>
            <person name="Peterson D."/>
            <person name="Mcgee K."/>
            <person name="Jones D."/>
            <person name="Wendel J."/>
            <person name="Stelly D."/>
            <person name="Grimwood J."/>
            <person name="Schmutz J."/>
        </authorList>
    </citation>
    <scope>NUCLEOTIDE SEQUENCE [LARGE SCALE GENOMIC DNA]</scope>
    <source>
        <strain evidence="3">1808015.09</strain>
    </source>
</reference>
<dbReference type="GO" id="GO:0030134">
    <property type="term" value="C:COPII-coated ER to Golgi transport vesicle"/>
    <property type="evidence" value="ECO:0007669"/>
    <property type="project" value="TreeGrafter"/>
</dbReference>
<dbReference type="GO" id="GO:0000139">
    <property type="term" value="C:Golgi membrane"/>
    <property type="evidence" value="ECO:0007669"/>
    <property type="project" value="TreeGrafter"/>
</dbReference>
<evidence type="ECO:0000256" key="2">
    <source>
        <dbReference type="SAM" id="SignalP"/>
    </source>
</evidence>